<sequence length="192" mass="21649">MKRGNLTNNYYYVFQHLVKTRLYIIFSFLLLIIVMNFGGCNKLPPADKQKNTGENLYLITIESGSYSGYNGSGMSLEIIENKNRFYDLYQTIHSIDLPQPEPPEIDFNTEIVLAAFFGRKPTGGYSIEFGDAQLVDKSKLNAEVLTKEPLTGSILTQAVTSPYALASVKRGEIKEIVFLNRDGDILKQIKLH</sequence>
<dbReference type="InterPro" id="IPR025748">
    <property type="entry name" value="PrcB_C_dom"/>
</dbReference>
<dbReference type="Pfam" id="PF14343">
    <property type="entry name" value="PrcB_C"/>
    <property type="match status" value="1"/>
</dbReference>
<evidence type="ECO:0000256" key="1">
    <source>
        <dbReference type="SAM" id="Phobius"/>
    </source>
</evidence>
<gene>
    <name evidence="3" type="ORF">A2149_04815</name>
</gene>
<evidence type="ECO:0000313" key="4">
    <source>
        <dbReference type="Proteomes" id="UP000178435"/>
    </source>
</evidence>
<accession>A0A1F7RTJ9</accession>
<dbReference type="AlphaFoldDB" id="A0A1F7RTJ9"/>
<evidence type="ECO:0000259" key="2">
    <source>
        <dbReference type="Pfam" id="PF14343"/>
    </source>
</evidence>
<evidence type="ECO:0000313" key="3">
    <source>
        <dbReference type="EMBL" id="OGL44418.1"/>
    </source>
</evidence>
<dbReference type="EMBL" id="MGDF01000144">
    <property type="protein sequence ID" value="OGL44418.1"/>
    <property type="molecule type" value="Genomic_DNA"/>
</dbReference>
<dbReference type="Proteomes" id="UP000178435">
    <property type="component" value="Unassembled WGS sequence"/>
</dbReference>
<comment type="caution">
    <text evidence="3">The sequence shown here is derived from an EMBL/GenBank/DDBJ whole genome shotgun (WGS) entry which is preliminary data.</text>
</comment>
<proteinExistence type="predicted"/>
<feature type="domain" description="PrcB C-terminal" evidence="2">
    <location>
        <begin position="112"/>
        <end position="168"/>
    </location>
</feature>
<organism evidence="3 4">
    <name type="scientific">Candidatus Schekmanbacteria bacterium RBG_16_38_11</name>
    <dbReference type="NCBI Taxonomy" id="1817880"/>
    <lineage>
        <taxon>Bacteria</taxon>
        <taxon>Candidatus Schekmaniibacteriota</taxon>
    </lineage>
</organism>
<keyword evidence="1" id="KW-1133">Transmembrane helix</keyword>
<reference evidence="3 4" key="1">
    <citation type="journal article" date="2016" name="Nat. Commun.">
        <title>Thousands of microbial genomes shed light on interconnected biogeochemical processes in an aquifer system.</title>
        <authorList>
            <person name="Anantharaman K."/>
            <person name="Brown C.T."/>
            <person name="Hug L.A."/>
            <person name="Sharon I."/>
            <person name="Castelle C.J."/>
            <person name="Probst A.J."/>
            <person name="Thomas B.C."/>
            <person name="Singh A."/>
            <person name="Wilkins M.J."/>
            <person name="Karaoz U."/>
            <person name="Brodie E.L."/>
            <person name="Williams K.H."/>
            <person name="Hubbard S.S."/>
            <person name="Banfield J.F."/>
        </authorList>
    </citation>
    <scope>NUCLEOTIDE SEQUENCE [LARGE SCALE GENOMIC DNA]</scope>
</reference>
<name>A0A1F7RTJ9_9BACT</name>
<protein>
    <recommendedName>
        <fullName evidence="2">PrcB C-terminal domain-containing protein</fullName>
    </recommendedName>
</protein>
<feature type="transmembrane region" description="Helical" evidence="1">
    <location>
        <begin position="20"/>
        <end position="40"/>
    </location>
</feature>
<keyword evidence="1" id="KW-0812">Transmembrane</keyword>
<keyword evidence="1" id="KW-0472">Membrane</keyword>